<name>A0A364V632_9CORY</name>
<dbReference type="Proteomes" id="UP000251577">
    <property type="component" value="Unassembled WGS sequence"/>
</dbReference>
<accession>A0A364V632</accession>
<dbReference type="AlphaFoldDB" id="A0A364V632"/>
<evidence type="ECO:0000313" key="1">
    <source>
        <dbReference type="EMBL" id="RAV32079.1"/>
    </source>
</evidence>
<keyword evidence="2" id="KW-1185">Reference proteome</keyword>
<sequence>MSHPQPALLAEQLWSPVQNSALWLAWWLHGLVATDAVIDAVNATQSSGAEHQILFPDAREDLARARSLHTGVTEVLRAARAATAQAPTGVAEQPLVSLVLAGPGQVPPLPANTAASRAVSRRGAGLLLAGGDSQRHHVVVPSASEGLVTWEWFQVEGPLPAVVAHSLGEAEELLRQAVEQATSQVSAAGVGRVGGGVDPRLAVGTLADAFGLPGLPPGVPRRAEQLMARADMVAAIVAVARRSEVGASADPYVLPLLRAVRTARMVAVDYAQREIVR</sequence>
<evidence type="ECO:0000313" key="2">
    <source>
        <dbReference type="Proteomes" id="UP000251577"/>
    </source>
</evidence>
<reference evidence="1 2" key="1">
    <citation type="journal article" date="2018" name="Syst. Appl. Microbiol.">
        <title>Corynebacterium heidelbergense sp. nov., isolated from the preen glands of Egyptian geese (Alopochen aegyptiacus).</title>
        <authorList>
            <person name="Braun M.S."/>
            <person name="Wang E."/>
            <person name="Zimmermann S."/>
            <person name="Wink M."/>
        </authorList>
    </citation>
    <scope>NUCLEOTIDE SEQUENCE [LARGE SCALE GENOMIC DNA]</scope>
    <source>
        <strain evidence="1 2">647</strain>
    </source>
</reference>
<gene>
    <name evidence="1" type="ORF">DLJ54_04935</name>
</gene>
<proteinExistence type="predicted"/>
<comment type="caution">
    <text evidence="1">The sequence shown here is derived from an EMBL/GenBank/DDBJ whole genome shotgun (WGS) entry which is preliminary data.</text>
</comment>
<organism evidence="1 2">
    <name type="scientific">Corynebacterium heidelbergense</name>
    <dbReference type="NCBI Taxonomy" id="2055947"/>
    <lineage>
        <taxon>Bacteria</taxon>
        <taxon>Bacillati</taxon>
        <taxon>Actinomycetota</taxon>
        <taxon>Actinomycetes</taxon>
        <taxon>Mycobacteriales</taxon>
        <taxon>Corynebacteriaceae</taxon>
        <taxon>Corynebacterium</taxon>
    </lineage>
</organism>
<protein>
    <submittedName>
        <fullName evidence="1">Uncharacterized protein</fullName>
    </submittedName>
</protein>
<dbReference type="EMBL" id="QHCV01000039">
    <property type="protein sequence ID" value="RAV32079.1"/>
    <property type="molecule type" value="Genomic_DNA"/>
</dbReference>
<dbReference type="RefSeq" id="WP_113630692.1">
    <property type="nucleotide sequence ID" value="NZ_QHCV01000039.1"/>
</dbReference>